<evidence type="ECO:0000313" key="2">
    <source>
        <dbReference type="EMBL" id="PAN38255.1"/>
    </source>
</evidence>
<gene>
    <name evidence="2" type="ORF">PAHAL_7G158000</name>
</gene>
<feature type="region of interest" description="Disordered" evidence="1">
    <location>
        <begin position="1"/>
        <end position="65"/>
    </location>
</feature>
<reference evidence="2" key="1">
    <citation type="submission" date="2018-04" db="EMBL/GenBank/DDBJ databases">
        <title>WGS assembly of Panicum hallii.</title>
        <authorList>
            <person name="Lovell J."/>
            <person name="Jenkins J."/>
            <person name="Lowry D."/>
            <person name="Mamidi S."/>
            <person name="Sreedasyam A."/>
            <person name="Weng X."/>
            <person name="Barry K."/>
            <person name="Bonette J."/>
            <person name="Campitelli B."/>
            <person name="Daum C."/>
            <person name="Gordon S."/>
            <person name="Gould B."/>
            <person name="Lipzen A."/>
            <person name="Macqueen A."/>
            <person name="Palacio-Mejia J."/>
            <person name="Plott C."/>
            <person name="Shakirov E."/>
            <person name="Shu S."/>
            <person name="Yoshinaga Y."/>
            <person name="Zane M."/>
            <person name="Rokhsar D."/>
            <person name="Grimwood J."/>
            <person name="Schmutz J."/>
            <person name="Juenger T."/>
        </authorList>
    </citation>
    <scope>NUCLEOTIDE SEQUENCE [LARGE SCALE GENOMIC DNA]</scope>
    <source>
        <strain evidence="2">FIL2</strain>
    </source>
</reference>
<dbReference type="Gramene" id="PAN38255">
    <property type="protein sequence ID" value="PAN38255"/>
    <property type="gene ID" value="PAHAL_7G158000"/>
</dbReference>
<dbReference type="AlphaFoldDB" id="A0A2S3I6S2"/>
<accession>A0A2S3I6S2</accession>
<feature type="compositionally biased region" description="Low complexity" evidence="1">
    <location>
        <begin position="28"/>
        <end position="46"/>
    </location>
</feature>
<feature type="compositionally biased region" description="Basic and acidic residues" evidence="1">
    <location>
        <begin position="1"/>
        <end position="11"/>
    </location>
</feature>
<organism evidence="2">
    <name type="scientific">Panicum hallii</name>
    <dbReference type="NCBI Taxonomy" id="206008"/>
    <lineage>
        <taxon>Eukaryota</taxon>
        <taxon>Viridiplantae</taxon>
        <taxon>Streptophyta</taxon>
        <taxon>Embryophyta</taxon>
        <taxon>Tracheophyta</taxon>
        <taxon>Spermatophyta</taxon>
        <taxon>Magnoliopsida</taxon>
        <taxon>Liliopsida</taxon>
        <taxon>Poales</taxon>
        <taxon>Poaceae</taxon>
        <taxon>PACMAD clade</taxon>
        <taxon>Panicoideae</taxon>
        <taxon>Panicodae</taxon>
        <taxon>Paniceae</taxon>
        <taxon>Panicinae</taxon>
        <taxon>Panicum</taxon>
        <taxon>Panicum sect. Panicum</taxon>
    </lineage>
</organism>
<dbReference type="EMBL" id="CM008052">
    <property type="protein sequence ID" value="PAN38255.1"/>
    <property type="molecule type" value="Genomic_DNA"/>
</dbReference>
<feature type="compositionally biased region" description="Basic residues" evidence="1">
    <location>
        <begin position="12"/>
        <end position="21"/>
    </location>
</feature>
<sequence>MDAAARSEKPSQHRHPHHARQPRPPSRLHPAAPAHSPPLSLASASSAPPPPPASHGPRKAMRAPLAAIRPCVPRFRFAGLQPRADHAPGRSFV</sequence>
<protein>
    <submittedName>
        <fullName evidence="2">Uncharacterized protein</fullName>
    </submittedName>
</protein>
<proteinExistence type="predicted"/>
<evidence type="ECO:0000256" key="1">
    <source>
        <dbReference type="SAM" id="MobiDB-lite"/>
    </source>
</evidence>
<name>A0A2S3I6S2_9POAL</name>
<dbReference type="Proteomes" id="UP000243499">
    <property type="component" value="Chromosome 7"/>
</dbReference>